<dbReference type="EMBL" id="AZHB01000004">
    <property type="protein sequence ID" value="OAA70373.1"/>
    <property type="molecule type" value="Genomic_DNA"/>
</dbReference>
<organism evidence="2 3">
    <name type="scientific">Cordyceps fumosorosea (strain ARSEF 2679)</name>
    <name type="common">Isaria fumosorosea</name>
    <dbReference type="NCBI Taxonomy" id="1081104"/>
    <lineage>
        <taxon>Eukaryota</taxon>
        <taxon>Fungi</taxon>
        <taxon>Dikarya</taxon>
        <taxon>Ascomycota</taxon>
        <taxon>Pezizomycotina</taxon>
        <taxon>Sordariomycetes</taxon>
        <taxon>Hypocreomycetidae</taxon>
        <taxon>Hypocreales</taxon>
        <taxon>Cordycipitaceae</taxon>
        <taxon>Cordyceps</taxon>
    </lineage>
</organism>
<dbReference type="AlphaFoldDB" id="A0A168BP97"/>
<dbReference type="RefSeq" id="XP_018706660.1">
    <property type="nucleotide sequence ID" value="XM_018845953.1"/>
</dbReference>
<sequence>MADVAVTEVEVPAPDAAAAVPRPQSTEMTIRRAEAPSPVERPSQSAPGDERDEPQAETVVQQTPAAAAPSEAGHMPTPVSDEPSVETRPG</sequence>
<gene>
    <name evidence="2" type="ORF">ISF_02347</name>
</gene>
<evidence type="ECO:0000313" key="3">
    <source>
        <dbReference type="Proteomes" id="UP000076744"/>
    </source>
</evidence>
<feature type="compositionally biased region" description="Low complexity" evidence="1">
    <location>
        <begin position="1"/>
        <end position="21"/>
    </location>
</feature>
<evidence type="ECO:0000256" key="1">
    <source>
        <dbReference type="SAM" id="MobiDB-lite"/>
    </source>
</evidence>
<evidence type="ECO:0000313" key="2">
    <source>
        <dbReference type="EMBL" id="OAA70373.1"/>
    </source>
</evidence>
<comment type="caution">
    <text evidence="2">The sequence shown here is derived from an EMBL/GenBank/DDBJ whole genome shotgun (WGS) entry which is preliminary data.</text>
</comment>
<reference evidence="2 3" key="1">
    <citation type="journal article" date="2016" name="Genome Biol. Evol.">
        <title>Divergent and convergent evolution of fungal pathogenicity.</title>
        <authorList>
            <person name="Shang Y."/>
            <person name="Xiao G."/>
            <person name="Zheng P."/>
            <person name="Cen K."/>
            <person name="Zhan S."/>
            <person name="Wang C."/>
        </authorList>
    </citation>
    <scope>NUCLEOTIDE SEQUENCE [LARGE SCALE GENOMIC DNA]</scope>
    <source>
        <strain evidence="2 3">ARSEF 2679</strain>
    </source>
</reference>
<dbReference type="Proteomes" id="UP000076744">
    <property type="component" value="Unassembled WGS sequence"/>
</dbReference>
<proteinExistence type="predicted"/>
<dbReference type="GeneID" id="30018639"/>
<keyword evidence="3" id="KW-1185">Reference proteome</keyword>
<protein>
    <submittedName>
        <fullName evidence="2">Uncharacterized protein</fullName>
    </submittedName>
</protein>
<name>A0A168BP97_CORFA</name>
<feature type="region of interest" description="Disordered" evidence="1">
    <location>
        <begin position="1"/>
        <end position="90"/>
    </location>
</feature>
<accession>A0A168BP97</accession>